<gene>
    <name evidence="3" type="ORF">FDG2_5279</name>
</gene>
<feature type="region of interest" description="Disordered" evidence="1">
    <location>
        <begin position="1"/>
        <end position="27"/>
    </location>
</feature>
<feature type="transmembrane region" description="Helical" evidence="2">
    <location>
        <begin position="103"/>
        <end position="120"/>
    </location>
</feature>
<protein>
    <submittedName>
        <fullName evidence="3">Putative membrane protein</fullName>
    </submittedName>
</protein>
<keyword evidence="2" id="KW-0472">Membrane</keyword>
<feature type="transmembrane region" description="Helical" evidence="2">
    <location>
        <begin position="62"/>
        <end position="91"/>
    </location>
</feature>
<evidence type="ECO:0000256" key="1">
    <source>
        <dbReference type="SAM" id="MobiDB-lite"/>
    </source>
</evidence>
<evidence type="ECO:0000313" key="4">
    <source>
        <dbReference type="Proteomes" id="UP000199013"/>
    </source>
</evidence>
<dbReference type="Proteomes" id="UP000199013">
    <property type="component" value="Unassembled WGS sequence"/>
</dbReference>
<dbReference type="EMBL" id="FLUV01002205">
    <property type="protein sequence ID" value="SBW27331.1"/>
    <property type="molecule type" value="Genomic_DNA"/>
</dbReference>
<name>A0A1C3PBZ6_9ACTN</name>
<dbReference type="AlphaFoldDB" id="A0A1C3PBZ6"/>
<keyword evidence="2" id="KW-1133">Transmembrane helix</keyword>
<keyword evidence="4" id="KW-1185">Reference proteome</keyword>
<keyword evidence="2" id="KW-0812">Transmembrane</keyword>
<evidence type="ECO:0000313" key="3">
    <source>
        <dbReference type="EMBL" id="SBW27331.1"/>
    </source>
</evidence>
<reference evidence="4" key="1">
    <citation type="submission" date="2016-02" db="EMBL/GenBank/DDBJ databases">
        <authorList>
            <person name="Wibberg D."/>
        </authorList>
    </citation>
    <scope>NUCLEOTIDE SEQUENCE [LARGE SCALE GENOMIC DNA]</scope>
</reference>
<accession>A0A1C3PBZ6</accession>
<proteinExistence type="predicted"/>
<evidence type="ECO:0000256" key="2">
    <source>
        <dbReference type="SAM" id="Phobius"/>
    </source>
</evidence>
<sequence>MANTATERPRTKTPPVPRQDRAVATKPPSDAVKYVYDKAAVNALPPQIWQLVDRPAWEGQPLAWLASALIYAVASIASGVLWLFAIGVWMVLHLVLWVNAHPLRTAVAAGAGIYAFIRYLG</sequence>
<organism evidence="3 4">
    <name type="scientific">Candidatus Protofrankia californiensis</name>
    <dbReference type="NCBI Taxonomy" id="1839754"/>
    <lineage>
        <taxon>Bacteria</taxon>
        <taxon>Bacillati</taxon>
        <taxon>Actinomycetota</taxon>
        <taxon>Actinomycetes</taxon>
        <taxon>Frankiales</taxon>
        <taxon>Frankiaceae</taxon>
        <taxon>Protofrankia</taxon>
    </lineage>
</organism>